<comment type="cofactor">
    <cofactor evidence="8">
        <name>FMN</name>
        <dbReference type="ChEBI" id="CHEBI:58210"/>
    </cofactor>
    <text evidence="8">Binds 1 FMN per subunit.</text>
</comment>
<keyword evidence="4 8" id="KW-0812">Transmembrane</keyword>
<evidence type="ECO:0000256" key="4">
    <source>
        <dbReference type="ARBA" id="ARBA00022692"/>
    </source>
</evidence>
<keyword evidence="2 8" id="KW-0813">Transport</keyword>
<evidence type="ECO:0000256" key="2">
    <source>
        <dbReference type="ARBA" id="ARBA00022448"/>
    </source>
</evidence>
<evidence type="ECO:0000256" key="1">
    <source>
        <dbReference type="ARBA" id="ARBA00004141"/>
    </source>
</evidence>
<keyword evidence="8" id="KW-0285">Flavoprotein</keyword>
<dbReference type="PANTHER" id="PTHR36964:SF1">
    <property type="entry name" value="PROTEIN-METHIONINE-SULFOXIDE REDUCTASE HEME-BINDING SUBUNIT MSRQ"/>
    <property type="match status" value="1"/>
</dbReference>
<evidence type="ECO:0000256" key="3">
    <source>
        <dbReference type="ARBA" id="ARBA00022617"/>
    </source>
</evidence>
<keyword evidence="5 8" id="KW-1133">Transmembrane helix</keyword>
<evidence type="ECO:0000259" key="9">
    <source>
        <dbReference type="Pfam" id="PF01794"/>
    </source>
</evidence>
<sequence>MPLKLTSRSLFWLKVWMHGIGLTPIIYLFLTVFNGNAGGDPVQYIIHYTGIGALNALVLTLLISPVARKLKLGALLQTRRLVGLYVFAYASLHIMAFFSLDLLFAWRMFFDEVTKRPYILVGAIAYLLLLALAVTSFKSVMRKMGRRWQRLHNGIYLIALLVPIHFYWSVKSEIIEPILYFFIIGWLLAVRVYQSKLLKHMLDK</sequence>
<evidence type="ECO:0000256" key="6">
    <source>
        <dbReference type="ARBA" id="ARBA00023004"/>
    </source>
</evidence>
<keyword evidence="11" id="KW-1185">Reference proteome</keyword>
<feature type="transmembrane region" description="Helical" evidence="8">
    <location>
        <begin position="45"/>
        <end position="63"/>
    </location>
</feature>
<evidence type="ECO:0000313" key="11">
    <source>
        <dbReference type="Proteomes" id="UP001529491"/>
    </source>
</evidence>
<dbReference type="HAMAP" id="MF_01207">
    <property type="entry name" value="MsrQ"/>
    <property type="match status" value="1"/>
</dbReference>
<feature type="transmembrane region" description="Helical" evidence="8">
    <location>
        <begin position="12"/>
        <end position="33"/>
    </location>
</feature>
<comment type="cofactor">
    <cofactor evidence="8">
        <name>heme b</name>
        <dbReference type="ChEBI" id="CHEBI:60344"/>
    </cofactor>
    <text evidence="8">Binds 1 heme b (iron(II)-protoporphyrin IX) group per subunit.</text>
</comment>
<gene>
    <name evidence="8 10" type="primary">msrQ</name>
    <name evidence="10" type="ORF">RGE70_10250</name>
</gene>
<comment type="subcellular location">
    <subcellularLocation>
        <location evidence="8">Cell membrane</location>
        <topology evidence="8">Multi-pass membrane protein</topology>
    </subcellularLocation>
    <subcellularLocation>
        <location evidence="1">Membrane</location>
        <topology evidence="1">Multi-pass membrane protein</topology>
    </subcellularLocation>
</comment>
<feature type="transmembrane region" description="Helical" evidence="8">
    <location>
        <begin position="84"/>
        <end position="106"/>
    </location>
</feature>
<evidence type="ECO:0000256" key="5">
    <source>
        <dbReference type="ARBA" id="ARBA00022989"/>
    </source>
</evidence>
<feature type="transmembrane region" description="Helical" evidence="8">
    <location>
        <begin position="118"/>
        <end position="139"/>
    </location>
</feature>
<keyword evidence="6 8" id="KW-0408">Iron</keyword>
<dbReference type="Pfam" id="PF01794">
    <property type="entry name" value="Ferric_reduct"/>
    <property type="match status" value="1"/>
</dbReference>
<dbReference type="NCBIfam" id="NF003831">
    <property type="entry name" value="PRK05419.1-2"/>
    <property type="match status" value="1"/>
</dbReference>
<evidence type="ECO:0000256" key="8">
    <source>
        <dbReference type="HAMAP-Rule" id="MF_01207"/>
    </source>
</evidence>
<organism evidence="10 11">
    <name type="scientific">Shewanella youngdeokensis</name>
    <dbReference type="NCBI Taxonomy" id="2999068"/>
    <lineage>
        <taxon>Bacteria</taxon>
        <taxon>Pseudomonadati</taxon>
        <taxon>Pseudomonadota</taxon>
        <taxon>Gammaproteobacteria</taxon>
        <taxon>Alteromonadales</taxon>
        <taxon>Shewanellaceae</taxon>
        <taxon>Shewanella</taxon>
    </lineage>
</organism>
<evidence type="ECO:0000256" key="7">
    <source>
        <dbReference type="ARBA" id="ARBA00023136"/>
    </source>
</evidence>
<feature type="transmembrane region" description="Helical" evidence="8">
    <location>
        <begin position="174"/>
        <end position="193"/>
    </location>
</feature>
<evidence type="ECO:0000313" key="10">
    <source>
        <dbReference type="EMBL" id="WOT03732.1"/>
    </source>
</evidence>
<dbReference type="RefSeq" id="WP_310471356.1">
    <property type="nucleotide sequence ID" value="NZ_CP136522.1"/>
</dbReference>
<name>A0ABZ0JV52_9GAMM</name>
<dbReference type="PANTHER" id="PTHR36964">
    <property type="entry name" value="PROTEIN-METHIONINE-SULFOXIDE REDUCTASE HEME-BINDING SUBUNIT MSRQ"/>
    <property type="match status" value="1"/>
</dbReference>
<comment type="similarity">
    <text evidence="8">Belongs to the MsrQ family.</text>
</comment>
<reference evidence="10 11" key="1">
    <citation type="submission" date="2023-10" db="EMBL/GenBank/DDBJ databases">
        <title>Complete genome sequence of Shewanella sp. DAU334.</title>
        <authorList>
            <person name="Lee Y.-S."/>
            <person name="Jeong H.-R."/>
            <person name="Hwang E.-J."/>
            <person name="Choi Y.-L."/>
            <person name="Kim G.-D."/>
        </authorList>
    </citation>
    <scope>NUCLEOTIDE SEQUENCE [LARGE SCALE GENOMIC DNA]</scope>
    <source>
        <strain evidence="10 11">DAU334</strain>
    </source>
</reference>
<feature type="transmembrane region" description="Helical" evidence="8">
    <location>
        <begin position="151"/>
        <end position="168"/>
    </location>
</feature>
<dbReference type="InterPro" id="IPR022837">
    <property type="entry name" value="MsrQ-like"/>
</dbReference>
<dbReference type="InterPro" id="IPR013130">
    <property type="entry name" value="Fe3_Rdtase_TM_dom"/>
</dbReference>
<keyword evidence="8" id="KW-1003">Cell membrane</keyword>
<dbReference type="EMBL" id="CP136522">
    <property type="protein sequence ID" value="WOT03732.1"/>
    <property type="molecule type" value="Genomic_DNA"/>
</dbReference>
<protein>
    <recommendedName>
        <fullName evidence="8">Protein-methionine-sulfoxide reductase heme-binding subunit MsrQ</fullName>
    </recommendedName>
    <alternativeName>
        <fullName evidence="8">Flavocytochrome MsrQ</fullName>
    </alternativeName>
</protein>
<proteinExistence type="inferred from homology"/>
<comment type="subunit">
    <text evidence="8">Heterodimer of a catalytic subunit (MsrP) and a heme-binding subunit (MsrQ).</text>
</comment>
<comment type="function">
    <text evidence="8">Part of the MsrPQ system that repairs oxidized periplasmic proteins containing methionine sulfoxide residues (Met-O), using respiratory chain electrons. Thus protects these proteins from oxidative-stress damage caused by reactive species of oxygen and chlorine generated by the host defense mechanisms. MsrPQ is essential for the maintenance of envelope integrity under bleach stress, rescuing a wide series of structurally unrelated periplasmic proteins from methionine oxidation. MsrQ provides electrons for reduction to the reductase catalytic subunit MsrP, using the quinone pool of the respiratory chain.</text>
</comment>
<keyword evidence="8" id="KW-0479">Metal-binding</keyword>
<accession>A0ABZ0JV52</accession>
<keyword evidence="7 8" id="KW-0472">Membrane</keyword>
<keyword evidence="3 8" id="KW-0349">Heme</keyword>
<feature type="domain" description="Ferric oxidoreductase" evidence="9">
    <location>
        <begin position="50"/>
        <end position="161"/>
    </location>
</feature>
<dbReference type="Proteomes" id="UP001529491">
    <property type="component" value="Chromosome"/>
</dbReference>
<keyword evidence="8" id="KW-0288">FMN</keyword>
<keyword evidence="8" id="KW-0249">Electron transport</keyword>